<sequence length="136" mass="15629">MKNAWCEGDQINIDDSPLTGTTSYVHLDRSINMDNDMKEVKEELLGRRKAAWSAYVFLKEVHSTTIQLFQRPINISVQKGVRQGDTISPKLLTAVSQWVMKLDWDDKGICVDGKFFSNIRFADDIVIFSTTRRRLC</sequence>
<protein>
    <submittedName>
        <fullName evidence="3">Reverse transcriptase domain-containing protein</fullName>
    </submittedName>
</protein>
<organism evidence="2 3">
    <name type="scientific">Heligmosomoides polygyrus</name>
    <name type="common">Parasitic roundworm</name>
    <dbReference type="NCBI Taxonomy" id="6339"/>
    <lineage>
        <taxon>Eukaryota</taxon>
        <taxon>Metazoa</taxon>
        <taxon>Ecdysozoa</taxon>
        <taxon>Nematoda</taxon>
        <taxon>Chromadorea</taxon>
        <taxon>Rhabditida</taxon>
        <taxon>Rhabditina</taxon>
        <taxon>Rhabditomorpha</taxon>
        <taxon>Strongyloidea</taxon>
        <taxon>Heligmosomidae</taxon>
        <taxon>Heligmosomoides</taxon>
    </lineage>
</organism>
<gene>
    <name evidence="1" type="ORF">HPBE_LOCUS14953</name>
</gene>
<reference evidence="3" key="2">
    <citation type="submission" date="2019-09" db="UniProtKB">
        <authorList>
            <consortium name="WormBaseParasite"/>
        </authorList>
    </citation>
    <scope>IDENTIFICATION</scope>
</reference>
<dbReference type="AlphaFoldDB" id="A0A183G1A1"/>
<evidence type="ECO:0000313" key="2">
    <source>
        <dbReference type="Proteomes" id="UP000050761"/>
    </source>
</evidence>
<proteinExistence type="predicted"/>
<dbReference type="EMBL" id="UZAH01028624">
    <property type="protein sequence ID" value="VDP01353.1"/>
    <property type="molecule type" value="Genomic_DNA"/>
</dbReference>
<dbReference type="Proteomes" id="UP000050761">
    <property type="component" value="Unassembled WGS sequence"/>
</dbReference>
<dbReference type="WBParaSite" id="HPBE_0001495201-mRNA-1">
    <property type="protein sequence ID" value="HPBE_0001495201-mRNA-1"/>
    <property type="gene ID" value="HPBE_0001495201"/>
</dbReference>
<name>A0A183G1A1_HELPZ</name>
<dbReference type="OrthoDB" id="5838129at2759"/>
<keyword evidence="2" id="KW-1185">Reference proteome</keyword>
<evidence type="ECO:0000313" key="1">
    <source>
        <dbReference type="EMBL" id="VDP01353.1"/>
    </source>
</evidence>
<accession>A0A183G1A1</accession>
<evidence type="ECO:0000313" key="3">
    <source>
        <dbReference type="WBParaSite" id="HPBE_0001495201-mRNA-1"/>
    </source>
</evidence>
<reference evidence="1 2" key="1">
    <citation type="submission" date="2018-11" db="EMBL/GenBank/DDBJ databases">
        <authorList>
            <consortium name="Pathogen Informatics"/>
        </authorList>
    </citation>
    <scope>NUCLEOTIDE SEQUENCE [LARGE SCALE GENOMIC DNA]</scope>
</reference>
<accession>A0A3P8DYP1</accession>